<accession>A0A0J6UN52</accession>
<proteinExistence type="predicted"/>
<dbReference type="PATRIC" id="fig|270351.6.peg.4604"/>
<evidence type="ECO:0000313" key="2">
    <source>
        <dbReference type="EMBL" id="KMO27461.1"/>
    </source>
</evidence>
<organism evidence="2 3">
    <name type="scientific">Methylobacterium aquaticum</name>
    <dbReference type="NCBI Taxonomy" id="270351"/>
    <lineage>
        <taxon>Bacteria</taxon>
        <taxon>Pseudomonadati</taxon>
        <taxon>Pseudomonadota</taxon>
        <taxon>Alphaproteobacteria</taxon>
        <taxon>Hyphomicrobiales</taxon>
        <taxon>Methylobacteriaceae</taxon>
        <taxon>Methylobacterium</taxon>
    </lineage>
</organism>
<sequence length="207" mass="21564">MAPCRPRPSARPSRSSGRPEPMSGSVHPDRVRAALDPRLSDAVVARLLACGRLRERLDARLGRDGAAGDAGHAWLVADPDAAARRAGAVLHGRALRAVLSGPAATALIAAIGREAHALGLRHGARMDLRDDGGDLAGAILHDGHACLGAWLDGQPESLRRAVLLALPPGTPAERRPIDPTLAGVAADILALVERDMRESTDEGSTDD</sequence>
<gene>
    <name evidence="2" type="ORF">VP06_30660</name>
</gene>
<evidence type="ECO:0000256" key="1">
    <source>
        <dbReference type="SAM" id="MobiDB-lite"/>
    </source>
</evidence>
<dbReference type="Proteomes" id="UP000035929">
    <property type="component" value="Unassembled WGS sequence"/>
</dbReference>
<feature type="compositionally biased region" description="Low complexity" evidence="1">
    <location>
        <begin position="10"/>
        <end position="25"/>
    </location>
</feature>
<reference evidence="2 3" key="1">
    <citation type="submission" date="2015-03" db="EMBL/GenBank/DDBJ databases">
        <title>Genome sequencing of Methylobacterium aquaticum DSM16371 type strain.</title>
        <authorList>
            <person name="Chaudhry V."/>
            <person name="Patil P.B."/>
        </authorList>
    </citation>
    <scope>NUCLEOTIDE SEQUENCE [LARGE SCALE GENOMIC DNA]</scope>
    <source>
        <strain evidence="2 3">DSM 16371</strain>
    </source>
</reference>
<feature type="region of interest" description="Disordered" evidence="1">
    <location>
        <begin position="1"/>
        <end position="28"/>
    </location>
</feature>
<dbReference type="EMBL" id="LABX01000302">
    <property type="protein sequence ID" value="KMO27461.1"/>
    <property type="molecule type" value="Genomic_DNA"/>
</dbReference>
<evidence type="ECO:0008006" key="4">
    <source>
        <dbReference type="Google" id="ProtNLM"/>
    </source>
</evidence>
<dbReference type="AlphaFoldDB" id="A0A0J6UN52"/>
<evidence type="ECO:0000313" key="3">
    <source>
        <dbReference type="Proteomes" id="UP000035929"/>
    </source>
</evidence>
<comment type="caution">
    <text evidence="2">The sequence shown here is derived from an EMBL/GenBank/DDBJ whole genome shotgun (WGS) entry which is preliminary data.</text>
</comment>
<name>A0A0J6UN52_9HYPH</name>
<protein>
    <recommendedName>
        <fullName evidence="4">Nodulation protein NolU</fullName>
    </recommendedName>
</protein>